<dbReference type="Pfam" id="PF13814">
    <property type="entry name" value="Replic_Relax"/>
    <property type="match status" value="1"/>
</dbReference>
<organism evidence="1 2">
    <name type="scientific">Brevibacillus laterosporus</name>
    <name type="common">Bacillus laterosporus</name>
    <dbReference type="NCBI Taxonomy" id="1465"/>
    <lineage>
        <taxon>Bacteria</taxon>
        <taxon>Bacillati</taxon>
        <taxon>Bacillota</taxon>
        <taxon>Bacilli</taxon>
        <taxon>Bacillales</taxon>
        <taxon>Paenibacillaceae</taxon>
        <taxon>Brevibacillus</taxon>
    </lineage>
</organism>
<evidence type="ECO:0000313" key="1">
    <source>
        <dbReference type="EMBL" id="PPB08823.1"/>
    </source>
</evidence>
<sequence>MESTKSHHKGVQGKIKSKKKAYNQYNARITKLDRIIFSILYRHRMLTIELIHQLIKIHTSTYKLNSLRVRLNKLEVHGYLRGCYIDPVSASKPNKKYVSEKAYELTDDGVAIAVDELNLDYNLLSRDGFFEKNHYTASDLRINKQIPHHFLTQRIAVHSILSIIRNSGIEFFDIEYGYGEKFSLTWIDKAGKEKKVQPDWMFVNVINGTDQKHVIAVEADRSFMRAEQIERKYLGYSHYVQSLNNTIPLDLVVAVESEESKKIKRIRSLMHNALLIMENLLLVDLIRVFVLRSEKAYSQISDIYLRSEKEKGDVKNVLIHLMKGVGYSLQGIVMDYEIEEKYSFIPCAPDYNLRFVNEKGKRVNLFVVHMQHGLLNDQFKLIQFYNLYTNNVKHLEETNIILGVYQDKELLQEEVFLDLIKNEHVRFSLHDNVLLSSIDELAYGHAYKLEINDKNTQRLKGVSLFYELS</sequence>
<proteinExistence type="predicted"/>
<name>A0AAP8QF84_BRELA</name>
<accession>A0AAP8QF84</accession>
<reference evidence="1 2" key="1">
    <citation type="submission" date="2018-02" db="EMBL/GenBank/DDBJ databases">
        <title>Comparative analysis of genomes of three Brevibacillus laterosporus strains producers of potent antimicrobials isolated from silage.</title>
        <authorList>
            <person name="Kojic M."/>
            <person name="Miljkovic M."/>
            <person name="Studholme D."/>
            <person name="Filipic B."/>
        </authorList>
    </citation>
    <scope>NUCLEOTIDE SEQUENCE [LARGE SCALE GENOMIC DNA]</scope>
    <source>
        <strain evidence="1 2">BGSP11</strain>
    </source>
</reference>
<dbReference type="EMBL" id="PRKQ01000005">
    <property type="protein sequence ID" value="PPB08823.1"/>
    <property type="molecule type" value="Genomic_DNA"/>
</dbReference>
<dbReference type="Proteomes" id="UP000239759">
    <property type="component" value="Unassembled WGS sequence"/>
</dbReference>
<evidence type="ECO:0008006" key="3">
    <source>
        <dbReference type="Google" id="ProtNLM"/>
    </source>
</evidence>
<dbReference type="RefSeq" id="WP_104031122.1">
    <property type="nucleotide sequence ID" value="NZ_PRKQ01000005.1"/>
</dbReference>
<protein>
    <recommendedName>
        <fullName evidence="3">Replication-relaxation</fullName>
    </recommendedName>
</protein>
<evidence type="ECO:0000313" key="2">
    <source>
        <dbReference type="Proteomes" id="UP000239759"/>
    </source>
</evidence>
<dbReference type="AlphaFoldDB" id="A0AAP8QF84"/>
<comment type="caution">
    <text evidence="1">The sequence shown here is derived from an EMBL/GenBank/DDBJ whole genome shotgun (WGS) entry which is preliminary data.</text>
</comment>
<gene>
    <name evidence="1" type="ORF">C4A77_05925</name>
</gene>
<dbReference type="InterPro" id="IPR025855">
    <property type="entry name" value="Replic_Relax"/>
</dbReference>